<keyword evidence="14 20" id="KW-0573">Peptidoglycan synthesis</keyword>
<evidence type="ECO:0000256" key="19">
    <source>
        <dbReference type="ARBA" id="ARBA00048914"/>
    </source>
</evidence>
<evidence type="ECO:0000256" key="12">
    <source>
        <dbReference type="ARBA" id="ARBA00022857"/>
    </source>
</evidence>
<evidence type="ECO:0000256" key="2">
    <source>
        <dbReference type="ARBA" id="ARBA00003921"/>
    </source>
</evidence>
<evidence type="ECO:0000256" key="5">
    <source>
        <dbReference type="ARBA" id="ARBA00010485"/>
    </source>
</evidence>
<dbReference type="Proteomes" id="UP001501565">
    <property type="component" value="Unassembled WGS sequence"/>
</dbReference>
<feature type="active site" description="Proton donor" evidence="20">
    <location>
        <position position="241"/>
    </location>
</feature>
<dbReference type="Gene3D" id="3.30.43.10">
    <property type="entry name" value="Uridine Diphospho-n-acetylenolpyruvylglucosamine Reductase, domain 2"/>
    <property type="match status" value="1"/>
</dbReference>
<comment type="cofactor">
    <cofactor evidence="1 20">
        <name>FAD</name>
        <dbReference type="ChEBI" id="CHEBI:57692"/>
    </cofactor>
</comment>
<evidence type="ECO:0000256" key="14">
    <source>
        <dbReference type="ARBA" id="ARBA00022984"/>
    </source>
</evidence>
<dbReference type="Pfam" id="PF02873">
    <property type="entry name" value="MurB_C"/>
    <property type="match status" value="1"/>
</dbReference>
<keyword evidence="23" id="KW-1185">Reference proteome</keyword>
<keyword evidence="10 20" id="KW-0285">Flavoprotein</keyword>
<dbReference type="EC" id="1.3.1.98" evidence="6 20"/>
<dbReference type="InterPro" id="IPR016166">
    <property type="entry name" value="FAD-bd_PCMH"/>
</dbReference>
<evidence type="ECO:0000256" key="4">
    <source>
        <dbReference type="ARBA" id="ARBA00004752"/>
    </source>
</evidence>
<comment type="caution">
    <text evidence="22">The sequence shown here is derived from an EMBL/GenBank/DDBJ whole genome shotgun (WGS) entry which is preliminary data.</text>
</comment>
<evidence type="ECO:0000256" key="1">
    <source>
        <dbReference type="ARBA" id="ARBA00001974"/>
    </source>
</evidence>
<keyword evidence="17 20" id="KW-0961">Cell wall biogenesis/degradation</keyword>
<evidence type="ECO:0000256" key="10">
    <source>
        <dbReference type="ARBA" id="ARBA00022630"/>
    </source>
</evidence>
<feature type="active site" evidence="20">
    <location>
        <position position="337"/>
    </location>
</feature>
<evidence type="ECO:0000259" key="21">
    <source>
        <dbReference type="PROSITE" id="PS51387"/>
    </source>
</evidence>
<evidence type="ECO:0000256" key="15">
    <source>
        <dbReference type="ARBA" id="ARBA00023002"/>
    </source>
</evidence>
<dbReference type="InterPro" id="IPR011601">
    <property type="entry name" value="MurB_C"/>
</dbReference>
<keyword evidence="15 20" id="KW-0560">Oxidoreductase</keyword>
<dbReference type="Gene3D" id="3.90.78.10">
    <property type="entry name" value="UDP-N-acetylenolpyruvoylglucosamine reductase, C-terminal domain"/>
    <property type="match status" value="1"/>
</dbReference>
<evidence type="ECO:0000256" key="17">
    <source>
        <dbReference type="ARBA" id="ARBA00023316"/>
    </source>
</evidence>
<evidence type="ECO:0000313" key="23">
    <source>
        <dbReference type="Proteomes" id="UP001501565"/>
    </source>
</evidence>
<comment type="catalytic activity">
    <reaction evidence="19 20">
        <text>UDP-N-acetyl-alpha-D-muramate + NADP(+) = UDP-N-acetyl-3-O-(1-carboxyvinyl)-alpha-D-glucosamine + NADPH + H(+)</text>
        <dbReference type="Rhea" id="RHEA:12248"/>
        <dbReference type="ChEBI" id="CHEBI:15378"/>
        <dbReference type="ChEBI" id="CHEBI:57783"/>
        <dbReference type="ChEBI" id="CHEBI:58349"/>
        <dbReference type="ChEBI" id="CHEBI:68483"/>
        <dbReference type="ChEBI" id="CHEBI:70757"/>
        <dbReference type="EC" id="1.3.1.98"/>
    </reaction>
</comment>
<dbReference type="NCBIfam" id="TIGR00179">
    <property type="entry name" value="murB"/>
    <property type="match status" value="1"/>
</dbReference>
<dbReference type="Gene3D" id="3.30.465.10">
    <property type="match status" value="1"/>
</dbReference>
<evidence type="ECO:0000313" key="22">
    <source>
        <dbReference type="EMBL" id="GAA3934757.1"/>
    </source>
</evidence>
<comment type="pathway">
    <text evidence="4 20">Cell wall biogenesis; peptidoglycan biosynthesis.</text>
</comment>
<evidence type="ECO:0000256" key="16">
    <source>
        <dbReference type="ARBA" id="ARBA00023306"/>
    </source>
</evidence>
<dbReference type="InterPro" id="IPR036318">
    <property type="entry name" value="FAD-bd_PCMH-like_sf"/>
</dbReference>
<dbReference type="InterPro" id="IPR016169">
    <property type="entry name" value="FAD-bd_PCMH_sub2"/>
</dbReference>
<evidence type="ECO:0000256" key="3">
    <source>
        <dbReference type="ARBA" id="ARBA00004496"/>
    </source>
</evidence>
<evidence type="ECO:0000256" key="6">
    <source>
        <dbReference type="ARBA" id="ARBA00012518"/>
    </source>
</evidence>
<keyword evidence="8 20" id="KW-0963">Cytoplasm</keyword>
<dbReference type="EMBL" id="BAABBN010000012">
    <property type="protein sequence ID" value="GAA3934757.1"/>
    <property type="molecule type" value="Genomic_DNA"/>
</dbReference>
<evidence type="ECO:0000256" key="20">
    <source>
        <dbReference type="HAMAP-Rule" id="MF_00037"/>
    </source>
</evidence>
<comment type="function">
    <text evidence="2 20">Cell wall formation.</text>
</comment>
<dbReference type="PANTHER" id="PTHR21071:SF4">
    <property type="entry name" value="UDP-N-ACETYLENOLPYRUVOYLGLUCOSAMINE REDUCTASE"/>
    <property type="match status" value="1"/>
</dbReference>
<dbReference type="SUPFAM" id="SSF56194">
    <property type="entry name" value="Uridine diphospho-N-Acetylenolpyruvylglucosamine reductase, MurB, C-terminal domain"/>
    <property type="match status" value="1"/>
</dbReference>
<protein>
    <recommendedName>
        <fullName evidence="7 20">UDP-N-acetylenolpyruvoylglucosamine reductase</fullName>
        <ecNumber evidence="6 20">1.3.1.98</ecNumber>
    </recommendedName>
    <alternativeName>
        <fullName evidence="18 20">UDP-N-acetylmuramate dehydrogenase</fullName>
    </alternativeName>
</protein>
<feature type="domain" description="FAD-binding PCMH-type" evidence="21">
    <location>
        <begin position="17"/>
        <end position="187"/>
    </location>
</feature>
<organism evidence="22 23">
    <name type="scientific">Litoribacillus peritrichatus</name>
    <dbReference type="NCBI Taxonomy" id="718191"/>
    <lineage>
        <taxon>Bacteria</taxon>
        <taxon>Pseudomonadati</taxon>
        <taxon>Pseudomonadota</taxon>
        <taxon>Gammaproteobacteria</taxon>
        <taxon>Oceanospirillales</taxon>
        <taxon>Oceanospirillaceae</taxon>
        <taxon>Litoribacillus</taxon>
    </lineage>
</organism>
<sequence>MLIQRGVDLKSANSFGLSLKADFYCRPSTTDELEQAYAFAKSEALDVLILGGGSNVLFSSPEYQGLVVHLNLKGTDAQQDGDYIRVTASASENWDDFVHQCMGLSAYGLENLSLIPGTVGASPVQNIGAYGVEVSDYIESVQCFDPDSGQQKVIRNEECRFGYRDSIFKHEAKCLVITSVTFRLPTEANLRVGYGDVKQRLDALLADSNLSSATPQMVSDVISQLRSEKLPDPKLLGNAGSFFKNPIVSSEKYNELKIKYSDLVAYPYGADFKLAAGWMIDQLGFKGKTIGGVAVHDKQALVLVNKTGEATSDELFELVDLIYREVKRRYGVELSIEPVVV</sequence>
<evidence type="ECO:0000256" key="13">
    <source>
        <dbReference type="ARBA" id="ARBA00022960"/>
    </source>
</evidence>
<keyword evidence="12 20" id="KW-0521">NADP</keyword>
<dbReference type="Pfam" id="PF01565">
    <property type="entry name" value="FAD_binding_4"/>
    <property type="match status" value="1"/>
</dbReference>
<feature type="active site" evidence="20">
    <location>
        <position position="164"/>
    </location>
</feature>
<evidence type="ECO:0000256" key="9">
    <source>
        <dbReference type="ARBA" id="ARBA00022618"/>
    </source>
</evidence>
<name>A0ABP7N3X7_9GAMM</name>
<accession>A0ABP7N3X7</accession>
<evidence type="ECO:0000256" key="18">
    <source>
        <dbReference type="ARBA" id="ARBA00031026"/>
    </source>
</evidence>
<keyword evidence="13 20" id="KW-0133">Cell shape</keyword>
<dbReference type="HAMAP" id="MF_00037">
    <property type="entry name" value="MurB"/>
    <property type="match status" value="1"/>
</dbReference>
<keyword evidence="9 20" id="KW-0132">Cell division</keyword>
<dbReference type="InterPro" id="IPR016167">
    <property type="entry name" value="FAD-bd_PCMH_sub1"/>
</dbReference>
<comment type="similarity">
    <text evidence="5 20">Belongs to the MurB family.</text>
</comment>
<keyword evidence="16 20" id="KW-0131">Cell cycle</keyword>
<dbReference type="InterPro" id="IPR036635">
    <property type="entry name" value="MurB_C_sf"/>
</dbReference>
<dbReference type="InterPro" id="IPR003170">
    <property type="entry name" value="MurB"/>
</dbReference>
<reference evidence="23" key="1">
    <citation type="journal article" date="2019" name="Int. J. Syst. Evol. Microbiol.">
        <title>The Global Catalogue of Microorganisms (GCM) 10K type strain sequencing project: providing services to taxonomists for standard genome sequencing and annotation.</title>
        <authorList>
            <consortium name="The Broad Institute Genomics Platform"/>
            <consortium name="The Broad Institute Genome Sequencing Center for Infectious Disease"/>
            <person name="Wu L."/>
            <person name="Ma J."/>
        </authorList>
    </citation>
    <scope>NUCLEOTIDE SEQUENCE [LARGE SCALE GENOMIC DNA]</scope>
    <source>
        <strain evidence="23">JCM 17551</strain>
    </source>
</reference>
<proteinExistence type="inferred from homology"/>
<comment type="subcellular location">
    <subcellularLocation>
        <location evidence="3 20">Cytoplasm</location>
    </subcellularLocation>
</comment>
<evidence type="ECO:0000256" key="8">
    <source>
        <dbReference type="ARBA" id="ARBA00022490"/>
    </source>
</evidence>
<gene>
    <name evidence="20 22" type="primary">murB</name>
    <name evidence="22" type="ORF">GCM10022277_34150</name>
</gene>
<dbReference type="PROSITE" id="PS51387">
    <property type="entry name" value="FAD_PCMH"/>
    <property type="match status" value="1"/>
</dbReference>
<dbReference type="SUPFAM" id="SSF56176">
    <property type="entry name" value="FAD-binding/transporter-associated domain-like"/>
    <property type="match status" value="1"/>
</dbReference>
<dbReference type="InterPro" id="IPR006094">
    <property type="entry name" value="Oxid_FAD_bind_N"/>
</dbReference>
<evidence type="ECO:0000256" key="11">
    <source>
        <dbReference type="ARBA" id="ARBA00022827"/>
    </source>
</evidence>
<keyword evidence="11 20" id="KW-0274">FAD</keyword>
<dbReference type="NCBIfam" id="NF000755">
    <property type="entry name" value="PRK00046.1"/>
    <property type="match status" value="1"/>
</dbReference>
<evidence type="ECO:0000256" key="7">
    <source>
        <dbReference type="ARBA" id="ARBA00015188"/>
    </source>
</evidence>
<dbReference type="PANTHER" id="PTHR21071">
    <property type="entry name" value="UDP-N-ACETYLENOLPYRUVOYLGLUCOSAMINE REDUCTASE"/>
    <property type="match status" value="1"/>
</dbReference>
<dbReference type="RefSeq" id="WP_344799808.1">
    <property type="nucleotide sequence ID" value="NZ_BAABBN010000012.1"/>
</dbReference>